<reference evidence="6" key="1">
    <citation type="journal article" date="2019" name="Int. J. Syst. Evol. Microbiol.">
        <title>The Global Catalogue of Microorganisms (GCM) 10K type strain sequencing project: providing services to taxonomists for standard genome sequencing and annotation.</title>
        <authorList>
            <consortium name="The Broad Institute Genomics Platform"/>
            <consortium name="The Broad Institute Genome Sequencing Center for Infectious Disease"/>
            <person name="Wu L."/>
            <person name="Ma J."/>
        </authorList>
    </citation>
    <scope>NUCLEOTIDE SEQUENCE [LARGE SCALE GENOMIC DNA]</scope>
    <source>
        <strain evidence="6">JCM 17106</strain>
    </source>
</reference>
<dbReference type="Pfam" id="PF02626">
    <property type="entry name" value="CT_A_B"/>
    <property type="match status" value="1"/>
</dbReference>
<dbReference type="InterPro" id="IPR029000">
    <property type="entry name" value="Cyclophilin-like_dom_sf"/>
</dbReference>
<dbReference type="InterPro" id="IPR052708">
    <property type="entry name" value="PxpC"/>
</dbReference>
<dbReference type="SMART" id="SM00797">
    <property type="entry name" value="AHS2"/>
    <property type="match status" value="1"/>
</dbReference>
<proteinExistence type="predicted"/>
<keyword evidence="3" id="KW-0067">ATP-binding</keyword>
<sequence length="288" mass="32455">MMGKVTVISSGLCTTIQDKGRFGFSKYGVPKSGAMDQRSFLLANYLLGNKENCAVIEWAMMPPVLQFDEPTLISVTGAECIPFLNEEEQKMNTSIQVFKNDVLMLKNVQNGCFGFVGIKNGFQTEMILKSRSYYKGITNRIMLMKNDHILYEKNLVFDSKFASVSIANFWINSDKINCFEGPEFHLLSESQKLQLFVDRFTISNSKNRMAIQLSEPFFNNLSSMISAPVLPGTIQLTPSGKLIVLMRDCQTVGGYPRILQLTKESINVIAQKRAGEGIHFHLRSFDIK</sequence>
<protein>
    <submittedName>
        <fullName evidence="5">Biotin-dependent carboxyltransferase family protein</fullName>
    </submittedName>
</protein>
<feature type="domain" description="Carboxyltransferase" evidence="4">
    <location>
        <begin position="26"/>
        <end position="285"/>
    </location>
</feature>
<gene>
    <name evidence="5" type="ORF">GCM10022393_22710</name>
</gene>
<name>A0ABP6UK24_9FLAO</name>
<dbReference type="InterPro" id="IPR003778">
    <property type="entry name" value="CT_A_B"/>
</dbReference>
<evidence type="ECO:0000313" key="6">
    <source>
        <dbReference type="Proteomes" id="UP001500459"/>
    </source>
</evidence>
<evidence type="ECO:0000259" key="4">
    <source>
        <dbReference type="SMART" id="SM00797"/>
    </source>
</evidence>
<dbReference type="PANTHER" id="PTHR43309">
    <property type="entry name" value="5-OXOPROLINASE SUBUNIT C"/>
    <property type="match status" value="1"/>
</dbReference>
<keyword evidence="6" id="KW-1185">Reference proteome</keyword>
<dbReference type="EMBL" id="BAABCW010000008">
    <property type="protein sequence ID" value="GAA3509573.1"/>
    <property type="molecule type" value="Genomic_DNA"/>
</dbReference>
<evidence type="ECO:0000313" key="5">
    <source>
        <dbReference type="EMBL" id="GAA3509573.1"/>
    </source>
</evidence>
<keyword evidence="1" id="KW-0547">Nucleotide-binding</keyword>
<dbReference type="Gene3D" id="2.40.100.10">
    <property type="entry name" value="Cyclophilin-like"/>
    <property type="match status" value="1"/>
</dbReference>
<organism evidence="5 6">
    <name type="scientific">Aquimarina addita</name>
    <dbReference type="NCBI Taxonomy" id="870485"/>
    <lineage>
        <taxon>Bacteria</taxon>
        <taxon>Pseudomonadati</taxon>
        <taxon>Bacteroidota</taxon>
        <taxon>Flavobacteriia</taxon>
        <taxon>Flavobacteriales</taxon>
        <taxon>Flavobacteriaceae</taxon>
        <taxon>Aquimarina</taxon>
    </lineage>
</organism>
<accession>A0ABP6UK24</accession>
<dbReference type="PANTHER" id="PTHR43309:SF5">
    <property type="entry name" value="5-OXOPROLINASE SUBUNIT C"/>
    <property type="match status" value="1"/>
</dbReference>
<keyword evidence="2" id="KW-0378">Hydrolase</keyword>
<dbReference type="RefSeq" id="WP_344927468.1">
    <property type="nucleotide sequence ID" value="NZ_BAABCW010000008.1"/>
</dbReference>
<comment type="caution">
    <text evidence="5">The sequence shown here is derived from an EMBL/GenBank/DDBJ whole genome shotgun (WGS) entry which is preliminary data.</text>
</comment>
<dbReference type="Proteomes" id="UP001500459">
    <property type="component" value="Unassembled WGS sequence"/>
</dbReference>
<evidence type="ECO:0000256" key="3">
    <source>
        <dbReference type="ARBA" id="ARBA00022840"/>
    </source>
</evidence>
<evidence type="ECO:0000256" key="2">
    <source>
        <dbReference type="ARBA" id="ARBA00022801"/>
    </source>
</evidence>
<evidence type="ECO:0000256" key="1">
    <source>
        <dbReference type="ARBA" id="ARBA00022741"/>
    </source>
</evidence>